<evidence type="ECO:0000313" key="2">
    <source>
        <dbReference type="EMBL" id="KAJ8489087.1"/>
    </source>
</evidence>
<evidence type="ECO:0000313" key="3">
    <source>
        <dbReference type="Proteomes" id="UP001215151"/>
    </source>
</evidence>
<gene>
    <name evidence="2" type="ORF">ONZ51_g3167</name>
</gene>
<dbReference type="Proteomes" id="UP001215151">
    <property type="component" value="Unassembled WGS sequence"/>
</dbReference>
<reference evidence="2" key="1">
    <citation type="submission" date="2022-11" db="EMBL/GenBank/DDBJ databases">
        <title>Genome Sequence of Cubamyces cubensis.</title>
        <authorList>
            <person name="Buettner E."/>
        </authorList>
    </citation>
    <scope>NUCLEOTIDE SEQUENCE</scope>
    <source>
        <strain evidence="2">MPL-01</strain>
    </source>
</reference>
<sequence>MEHSYAKAGGNVFYSPSPGSYAVIRLNPVEMVRPLNDARALLGAQAMRPKSYLERSLPWPNHSWYRFEVGPIGASLRPEDEARGITSDLCILISPNTSRPNGREPVKPEAADLFPYNNCYHWFEPKMVDVRVQTRPEKFDETTAVALSVRTRMQMERVWDKDYLRVLELQKRLRAVVSVTKTGPLREDSPPSDSVDVSAERASHQRPADFKDVEAFSVNSGAGPTLDRQSVYSLDDLAAMDIFNGPNDDVELSLSSTWGYQSSATISNKKTSRAHSSCSLSSTR</sequence>
<comment type="caution">
    <text evidence="2">The sequence shown here is derived from an EMBL/GenBank/DDBJ whole genome shotgun (WGS) entry which is preliminary data.</text>
</comment>
<proteinExistence type="predicted"/>
<keyword evidence="3" id="KW-1185">Reference proteome</keyword>
<evidence type="ECO:0000256" key="1">
    <source>
        <dbReference type="SAM" id="MobiDB-lite"/>
    </source>
</evidence>
<dbReference type="AlphaFoldDB" id="A0AAD7XDS4"/>
<protein>
    <submittedName>
        <fullName evidence="2">Uncharacterized protein</fullName>
    </submittedName>
</protein>
<feature type="region of interest" description="Disordered" evidence="1">
    <location>
        <begin position="182"/>
        <end position="205"/>
    </location>
</feature>
<organism evidence="2 3">
    <name type="scientific">Trametes cubensis</name>
    <dbReference type="NCBI Taxonomy" id="1111947"/>
    <lineage>
        <taxon>Eukaryota</taxon>
        <taxon>Fungi</taxon>
        <taxon>Dikarya</taxon>
        <taxon>Basidiomycota</taxon>
        <taxon>Agaricomycotina</taxon>
        <taxon>Agaricomycetes</taxon>
        <taxon>Polyporales</taxon>
        <taxon>Polyporaceae</taxon>
        <taxon>Trametes</taxon>
    </lineage>
</organism>
<dbReference type="EMBL" id="JAPEVG010000054">
    <property type="protein sequence ID" value="KAJ8489087.1"/>
    <property type="molecule type" value="Genomic_DNA"/>
</dbReference>
<feature type="region of interest" description="Disordered" evidence="1">
    <location>
        <begin position="263"/>
        <end position="284"/>
    </location>
</feature>
<name>A0AAD7XDS4_9APHY</name>
<accession>A0AAD7XDS4</accession>